<dbReference type="AlphaFoldDB" id="A0A9W3SHS6"/>
<name>A0A9W3SHS6_BACTU</name>
<proteinExistence type="predicted"/>
<evidence type="ECO:0000313" key="4">
    <source>
        <dbReference type="Proteomes" id="UP000092743"/>
    </source>
</evidence>
<keyword evidence="2" id="KW-0732">Signal</keyword>
<dbReference type="Proteomes" id="UP000092743">
    <property type="component" value="Plasmid p150790"/>
</dbReference>
<sequence>MYKKITKMAPIMALSTAVLLSPGSTFAAEKAVVTKSNVSSLTTNTVMQSGSIIQGYLIKNGVKTPVYNSEVQTRSTAVNEAPYPELSSNPNDPVPSKGSITSESGNVGSVLYFSKFNSQKLQNTAEPVYWKNVYLEKTPDGNIIFGTYDPTTLKRTPNLVNIMMTPSKVQYYQSFFTDTKIKRETAYEKIGGGTPQPKNTSYTFSSAVTSGLSTSDAIGGSLTLGYKYSVKEGGGVLPVEATQEFSLQLTASYNHTITVSSQTTNTQTYSVAHAGDSYKNDKYVAAMYQLKSHYTVIPGPALTQSGSILAQEAFQYDDSSLYLAVTPGAGI</sequence>
<dbReference type="EMBL" id="CP015351">
    <property type="protein sequence ID" value="ANS51604.1"/>
    <property type="molecule type" value="Genomic_DNA"/>
</dbReference>
<evidence type="ECO:0000256" key="2">
    <source>
        <dbReference type="SAM" id="SignalP"/>
    </source>
</evidence>
<accession>A0A9W3SHS6</accession>
<evidence type="ECO:0000256" key="1">
    <source>
        <dbReference type="SAM" id="MobiDB-lite"/>
    </source>
</evidence>
<evidence type="ECO:0000313" key="3">
    <source>
        <dbReference type="EMBL" id="ANS51604.1"/>
    </source>
</evidence>
<reference evidence="3 4" key="1">
    <citation type="submission" date="2016-04" db="EMBL/GenBank/DDBJ databases">
        <title>High quality genome of the nematocidal Bacillus thuringiensis MYBT18246.</title>
        <authorList>
            <person name="Hollensteiner J."/>
            <person name="Poehlein A."/>
            <person name="Sproeer C."/>
            <person name="Bunk B."/>
            <person name="Rosenstiel P."/>
            <person name="Schulenburg H."/>
            <person name="Liesegang H."/>
        </authorList>
    </citation>
    <scope>NUCLEOTIDE SEQUENCE [LARGE SCALE GENOMIC DNA]</scope>
    <source>
        <strain evidence="3 4">MYBT18246</strain>
        <plasmid evidence="3 4">p150790</plasmid>
    </source>
</reference>
<keyword evidence="3" id="KW-0614">Plasmid</keyword>
<geneLocation type="plasmid" evidence="3 4">
    <name>p150790</name>
</geneLocation>
<feature type="signal peptide" evidence="2">
    <location>
        <begin position="1"/>
        <end position="27"/>
    </location>
</feature>
<protein>
    <submittedName>
        <fullName evidence="3">Uncharacterized protein</fullName>
    </submittedName>
</protein>
<gene>
    <name evidence="3" type="ORF">BT246_63130</name>
</gene>
<feature type="chain" id="PRO_5040893537" evidence="2">
    <location>
        <begin position="28"/>
        <end position="331"/>
    </location>
</feature>
<organism evidence="3 4">
    <name type="scientific">Bacillus thuringiensis</name>
    <dbReference type="NCBI Taxonomy" id="1428"/>
    <lineage>
        <taxon>Bacteria</taxon>
        <taxon>Bacillati</taxon>
        <taxon>Bacillota</taxon>
        <taxon>Bacilli</taxon>
        <taxon>Bacillales</taxon>
        <taxon>Bacillaceae</taxon>
        <taxon>Bacillus</taxon>
        <taxon>Bacillus cereus group</taxon>
    </lineage>
</organism>
<feature type="region of interest" description="Disordered" evidence="1">
    <location>
        <begin position="77"/>
        <end position="100"/>
    </location>
</feature>